<dbReference type="GO" id="GO:0030001">
    <property type="term" value="P:metal ion transport"/>
    <property type="evidence" value="ECO:0007669"/>
    <property type="project" value="InterPro"/>
</dbReference>
<dbReference type="GO" id="GO:0007155">
    <property type="term" value="P:cell adhesion"/>
    <property type="evidence" value="ECO:0007669"/>
    <property type="project" value="InterPro"/>
</dbReference>
<dbReference type="Gene3D" id="3.40.50.1980">
    <property type="entry name" value="Nitrogenase molybdenum iron protein domain"/>
    <property type="match status" value="2"/>
</dbReference>
<evidence type="ECO:0000313" key="5">
    <source>
        <dbReference type="EMBL" id="HJB91603.1"/>
    </source>
</evidence>
<dbReference type="PANTHER" id="PTHR42953:SF3">
    <property type="entry name" value="HIGH-AFFINITY ZINC UPTAKE SYSTEM PROTEIN ZNUA"/>
    <property type="match status" value="1"/>
</dbReference>
<proteinExistence type="inferred from homology"/>
<comment type="caution">
    <text evidence="5">The sequence shown here is derived from an EMBL/GenBank/DDBJ whole genome shotgun (WGS) entry which is preliminary data.</text>
</comment>
<evidence type="ECO:0000256" key="4">
    <source>
        <dbReference type="RuleBase" id="RU003512"/>
    </source>
</evidence>
<evidence type="ECO:0000256" key="1">
    <source>
        <dbReference type="ARBA" id="ARBA00011028"/>
    </source>
</evidence>
<dbReference type="InterPro" id="IPR050492">
    <property type="entry name" value="Bact_metal-bind_prot9"/>
</dbReference>
<dbReference type="InterPro" id="IPR006127">
    <property type="entry name" value="ZnuA-like"/>
</dbReference>
<name>A0A9D2MRF5_9FIRM</name>
<dbReference type="InterPro" id="IPR006128">
    <property type="entry name" value="Lipoprotein_PsaA-like"/>
</dbReference>
<protein>
    <submittedName>
        <fullName evidence="5">Metal ABC transporter substrate-binding protein</fullName>
    </submittedName>
</protein>
<evidence type="ECO:0000313" key="6">
    <source>
        <dbReference type="Proteomes" id="UP000886883"/>
    </source>
</evidence>
<dbReference type="EMBL" id="DWXE01000034">
    <property type="protein sequence ID" value="HJB91603.1"/>
    <property type="molecule type" value="Genomic_DNA"/>
</dbReference>
<keyword evidence="3" id="KW-0732">Signal</keyword>
<evidence type="ECO:0000256" key="3">
    <source>
        <dbReference type="ARBA" id="ARBA00022729"/>
    </source>
</evidence>
<dbReference type="PANTHER" id="PTHR42953">
    <property type="entry name" value="HIGH-AFFINITY ZINC UPTAKE SYSTEM PROTEIN ZNUA-RELATED"/>
    <property type="match status" value="1"/>
</dbReference>
<reference evidence="5" key="2">
    <citation type="submission" date="2021-04" db="EMBL/GenBank/DDBJ databases">
        <authorList>
            <person name="Gilroy R."/>
        </authorList>
    </citation>
    <scope>NUCLEOTIDE SEQUENCE</scope>
    <source>
        <strain evidence="5">USAMLcec3-2134</strain>
    </source>
</reference>
<dbReference type="PRINTS" id="PR00690">
    <property type="entry name" value="ADHESNFAMILY"/>
</dbReference>
<dbReference type="SUPFAM" id="SSF53807">
    <property type="entry name" value="Helical backbone' metal receptor"/>
    <property type="match status" value="1"/>
</dbReference>
<feature type="non-terminal residue" evidence="5">
    <location>
        <position position="1"/>
    </location>
</feature>
<comment type="similarity">
    <text evidence="1 4">Belongs to the bacterial solute-binding protein 9 family.</text>
</comment>
<dbReference type="AlphaFoldDB" id="A0A9D2MRF5"/>
<sequence length="308" mass="34202">GGAPSFGQGGKMKVVTTIFPAYDFARQVAGERAEVTLLLKPGMESHSYEPSPRDILEIMDSDLFLYAGGESDVWVEELLSADDGETEAFALLNWVDPLAEETSEGMQVKGHDHGHEEEEEHAEEGHAVHLEGTEYDEHVWTSPKNAMVITEKICALLSDNDPQNAEYYEENARAYLEELRELDEAFASVVEKAERRTLVFGDRFPLLYFVRTYGLDFYAAFPGCSAETEPSAATIAFLTDEVRQEGIPVVFYLEMSNGKIAEAIAEAAGARTAVFYSVHGITASDLEAGEDYLSLMYRNVETLKKALW</sequence>
<dbReference type="PRINTS" id="PR00691">
    <property type="entry name" value="ADHESINB"/>
</dbReference>
<dbReference type="Proteomes" id="UP000886883">
    <property type="component" value="Unassembled WGS sequence"/>
</dbReference>
<accession>A0A9D2MRF5</accession>
<keyword evidence="2 4" id="KW-0813">Transport</keyword>
<gene>
    <name evidence="5" type="ORF">H9763_09085</name>
</gene>
<dbReference type="Pfam" id="PF01297">
    <property type="entry name" value="ZnuA"/>
    <property type="match status" value="1"/>
</dbReference>
<reference evidence="5" key="1">
    <citation type="journal article" date="2021" name="PeerJ">
        <title>Extensive microbial diversity within the chicken gut microbiome revealed by metagenomics and culture.</title>
        <authorList>
            <person name="Gilroy R."/>
            <person name="Ravi A."/>
            <person name="Getino M."/>
            <person name="Pursley I."/>
            <person name="Horton D.L."/>
            <person name="Alikhan N.F."/>
            <person name="Baker D."/>
            <person name="Gharbi K."/>
            <person name="Hall N."/>
            <person name="Watson M."/>
            <person name="Adriaenssens E.M."/>
            <person name="Foster-Nyarko E."/>
            <person name="Jarju S."/>
            <person name="Secka A."/>
            <person name="Antonio M."/>
            <person name="Oren A."/>
            <person name="Chaudhuri R.R."/>
            <person name="La Ragione R."/>
            <person name="Hildebrand F."/>
            <person name="Pallen M.J."/>
        </authorList>
    </citation>
    <scope>NUCLEOTIDE SEQUENCE</scope>
    <source>
        <strain evidence="5">USAMLcec3-2134</strain>
    </source>
</reference>
<dbReference type="InterPro" id="IPR006129">
    <property type="entry name" value="AdhesinB"/>
</dbReference>
<dbReference type="GO" id="GO:0046872">
    <property type="term" value="F:metal ion binding"/>
    <property type="evidence" value="ECO:0007669"/>
    <property type="project" value="InterPro"/>
</dbReference>
<organism evidence="5 6">
    <name type="scientific">Candidatus Eisenbergiella merdigallinarum</name>
    <dbReference type="NCBI Taxonomy" id="2838552"/>
    <lineage>
        <taxon>Bacteria</taxon>
        <taxon>Bacillati</taxon>
        <taxon>Bacillota</taxon>
        <taxon>Clostridia</taxon>
        <taxon>Lachnospirales</taxon>
        <taxon>Lachnospiraceae</taxon>
        <taxon>Eisenbergiella</taxon>
    </lineage>
</organism>
<evidence type="ECO:0000256" key="2">
    <source>
        <dbReference type="ARBA" id="ARBA00022448"/>
    </source>
</evidence>